<dbReference type="Proteomes" id="UP000238348">
    <property type="component" value="Chromosome"/>
</dbReference>
<dbReference type="Pfam" id="PF00857">
    <property type="entry name" value="Isochorismatase"/>
    <property type="match status" value="1"/>
</dbReference>
<gene>
    <name evidence="3" type="primary">entB</name>
    <name evidence="3" type="ORF">SOCE26_026310</name>
</gene>
<dbReference type="GO" id="GO:0008908">
    <property type="term" value="F:isochorismatase activity"/>
    <property type="evidence" value="ECO:0007669"/>
    <property type="project" value="UniProtKB-EC"/>
</dbReference>
<dbReference type="PANTHER" id="PTHR43540">
    <property type="entry name" value="PEROXYUREIDOACRYLATE/UREIDOACRYLATE AMIDOHYDROLASE-RELATED"/>
    <property type="match status" value="1"/>
</dbReference>
<dbReference type="EC" id="3.3.2.1" evidence="3"/>
<feature type="domain" description="Isochorismatase-like" evidence="2">
    <location>
        <begin position="34"/>
        <end position="210"/>
    </location>
</feature>
<sequence>MRMCVQRDDVVRRASEMTPRVRPLPVEKIAPANTALLVIDMERDFVDERAPGETPGARAIIPVINRLIGWARRHELPVVFTQEMHRPDRSDYGIELEFDPLHCHEGTRGCELAEGLAVAASDYRIVAKRRYDCFLSTDLDLLLRCKRIENLVCCGVSTNVCVMSTVFTARNLDYRVLLPVDATAGSTAAHRDAALLCLGDVFAYITSSAEVMQLWERRSP</sequence>
<proteinExistence type="predicted"/>
<evidence type="ECO:0000313" key="3">
    <source>
        <dbReference type="EMBL" id="AUX41221.1"/>
    </source>
</evidence>
<name>A0A2L0EPI6_SORCE</name>
<dbReference type="SUPFAM" id="SSF52499">
    <property type="entry name" value="Isochorismatase-like hydrolases"/>
    <property type="match status" value="1"/>
</dbReference>
<dbReference type="EMBL" id="CP012673">
    <property type="protein sequence ID" value="AUX41221.1"/>
    <property type="molecule type" value="Genomic_DNA"/>
</dbReference>
<evidence type="ECO:0000259" key="2">
    <source>
        <dbReference type="Pfam" id="PF00857"/>
    </source>
</evidence>
<organism evidence="3 4">
    <name type="scientific">Sorangium cellulosum</name>
    <name type="common">Polyangium cellulosum</name>
    <dbReference type="NCBI Taxonomy" id="56"/>
    <lineage>
        <taxon>Bacteria</taxon>
        <taxon>Pseudomonadati</taxon>
        <taxon>Myxococcota</taxon>
        <taxon>Polyangia</taxon>
        <taxon>Polyangiales</taxon>
        <taxon>Polyangiaceae</taxon>
        <taxon>Sorangium</taxon>
    </lineage>
</organism>
<dbReference type="Gene3D" id="3.40.50.850">
    <property type="entry name" value="Isochorismatase-like"/>
    <property type="match status" value="1"/>
</dbReference>
<protein>
    <submittedName>
        <fullName evidence="3">Isochorismatase</fullName>
        <ecNumber evidence="3">3.3.2.1</ecNumber>
    </submittedName>
</protein>
<reference evidence="3 4" key="1">
    <citation type="submission" date="2015-09" db="EMBL/GenBank/DDBJ databases">
        <title>Sorangium comparison.</title>
        <authorList>
            <person name="Zaburannyi N."/>
            <person name="Bunk B."/>
            <person name="Overmann J."/>
            <person name="Mueller R."/>
        </authorList>
    </citation>
    <scope>NUCLEOTIDE SEQUENCE [LARGE SCALE GENOMIC DNA]</scope>
    <source>
        <strain evidence="3 4">So ce26</strain>
    </source>
</reference>
<accession>A0A2L0EPI6</accession>
<dbReference type="InterPro" id="IPR050272">
    <property type="entry name" value="Isochorismatase-like_hydrls"/>
</dbReference>
<dbReference type="AlphaFoldDB" id="A0A2L0EPI6"/>
<evidence type="ECO:0000313" key="4">
    <source>
        <dbReference type="Proteomes" id="UP000238348"/>
    </source>
</evidence>
<dbReference type="InterPro" id="IPR000868">
    <property type="entry name" value="Isochorismatase-like_dom"/>
</dbReference>
<dbReference type="PANTHER" id="PTHR43540:SF6">
    <property type="entry name" value="ISOCHORISMATASE-LIKE DOMAIN-CONTAINING PROTEIN"/>
    <property type="match status" value="1"/>
</dbReference>
<dbReference type="CDD" id="cd00431">
    <property type="entry name" value="cysteine_hydrolases"/>
    <property type="match status" value="1"/>
</dbReference>
<evidence type="ECO:0000256" key="1">
    <source>
        <dbReference type="ARBA" id="ARBA00022801"/>
    </source>
</evidence>
<dbReference type="InterPro" id="IPR036380">
    <property type="entry name" value="Isochorismatase-like_sf"/>
</dbReference>
<keyword evidence="1 3" id="KW-0378">Hydrolase</keyword>